<organism evidence="2 3">
    <name type="scientific">Byssothecium circinans</name>
    <dbReference type="NCBI Taxonomy" id="147558"/>
    <lineage>
        <taxon>Eukaryota</taxon>
        <taxon>Fungi</taxon>
        <taxon>Dikarya</taxon>
        <taxon>Ascomycota</taxon>
        <taxon>Pezizomycotina</taxon>
        <taxon>Dothideomycetes</taxon>
        <taxon>Pleosporomycetidae</taxon>
        <taxon>Pleosporales</taxon>
        <taxon>Massarineae</taxon>
        <taxon>Massarinaceae</taxon>
        <taxon>Byssothecium</taxon>
    </lineage>
</organism>
<name>A0A6A5TZR8_9PLEO</name>
<reference evidence="2" key="1">
    <citation type="journal article" date="2020" name="Stud. Mycol.">
        <title>101 Dothideomycetes genomes: a test case for predicting lifestyles and emergence of pathogens.</title>
        <authorList>
            <person name="Haridas S."/>
            <person name="Albert R."/>
            <person name="Binder M."/>
            <person name="Bloem J."/>
            <person name="Labutti K."/>
            <person name="Salamov A."/>
            <person name="Andreopoulos B."/>
            <person name="Baker S."/>
            <person name="Barry K."/>
            <person name="Bills G."/>
            <person name="Bluhm B."/>
            <person name="Cannon C."/>
            <person name="Castanera R."/>
            <person name="Culley D."/>
            <person name="Daum C."/>
            <person name="Ezra D."/>
            <person name="Gonzalez J."/>
            <person name="Henrissat B."/>
            <person name="Kuo A."/>
            <person name="Liang C."/>
            <person name="Lipzen A."/>
            <person name="Lutzoni F."/>
            <person name="Magnuson J."/>
            <person name="Mondo S."/>
            <person name="Nolan M."/>
            <person name="Ohm R."/>
            <person name="Pangilinan J."/>
            <person name="Park H.-J."/>
            <person name="Ramirez L."/>
            <person name="Alfaro M."/>
            <person name="Sun H."/>
            <person name="Tritt A."/>
            <person name="Yoshinaga Y."/>
            <person name="Zwiers L.-H."/>
            <person name="Turgeon B."/>
            <person name="Goodwin S."/>
            <person name="Spatafora J."/>
            <person name="Crous P."/>
            <person name="Grigoriev I."/>
        </authorList>
    </citation>
    <scope>NUCLEOTIDE SEQUENCE</scope>
    <source>
        <strain evidence="2">CBS 675.92</strain>
    </source>
</reference>
<evidence type="ECO:0000313" key="2">
    <source>
        <dbReference type="EMBL" id="KAF1957112.1"/>
    </source>
</evidence>
<dbReference type="InterPro" id="IPR044926">
    <property type="entry name" value="RGS_subdomain_2"/>
</dbReference>
<dbReference type="OrthoDB" id="5313079at2759"/>
<dbReference type="Proteomes" id="UP000800035">
    <property type="component" value="Unassembled WGS sequence"/>
</dbReference>
<keyword evidence="3" id="KW-1185">Reference proteome</keyword>
<evidence type="ECO:0000256" key="1">
    <source>
        <dbReference type="SAM" id="MobiDB-lite"/>
    </source>
</evidence>
<proteinExistence type="predicted"/>
<protein>
    <submittedName>
        <fullName evidence="2">Uncharacterized protein</fullName>
    </submittedName>
</protein>
<sequence length="280" mass="30952">FSVSIFFMEIVTIGFPIAQVFKSNALRQETLEAIASWEKRKQLDESSDYSTTRLECSHKSSATVPKASNTEEISPAGKTSFDSQKSEMLTMAALDNALQTDPVSLLQFAALKDFSGENVGFLTHLADWPSEWVLLNPSTDHRRKQFVTAACIYAQFVSLENSEFPINISSKEGKALHNIFEDAATQLLRRGSVTCSTDSATPFDTEPADSDSMVNLHPGVNLDTLGRANLRSVSRIVELRPEEALATVTIPEAFTDGVFDAAERETKYLVLTNTWPKFVN</sequence>
<dbReference type="InterPro" id="IPR036305">
    <property type="entry name" value="RGS_sf"/>
</dbReference>
<evidence type="ECO:0000313" key="3">
    <source>
        <dbReference type="Proteomes" id="UP000800035"/>
    </source>
</evidence>
<gene>
    <name evidence="2" type="ORF">CC80DRAFT_358194</name>
</gene>
<dbReference type="AlphaFoldDB" id="A0A6A5TZR8"/>
<dbReference type="SUPFAM" id="SSF48097">
    <property type="entry name" value="Regulator of G-protein signaling, RGS"/>
    <property type="match status" value="1"/>
</dbReference>
<dbReference type="EMBL" id="ML976990">
    <property type="protein sequence ID" value="KAF1957112.1"/>
    <property type="molecule type" value="Genomic_DNA"/>
</dbReference>
<accession>A0A6A5TZR8</accession>
<dbReference type="Gene3D" id="1.10.167.10">
    <property type="entry name" value="Regulator of G-protein Signalling 4, domain 2"/>
    <property type="match status" value="1"/>
</dbReference>
<feature type="compositionally biased region" description="Polar residues" evidence="1">
    <location>
        <begin position="60"/>
        <end position="72"/>
    </location>
</feature>
<feature type="non-terminal residue" evidence="2">
    <location>
        <position position="1"/>
    </location>
</feature>
<feature type="non-terminal residue" evidence="2">
    <location>
        <position position="280"/>
    </location>
</feature>
<feature type="region of interest" description="Disordered" evidence="1">
    <location>
        <begin position="60"/>
        <end position="80"/>
    </location>
</feature>